<dbReference type="PANTHER" id="PTHR43304:SF1">
    <property type="entry name" value="PAC DOMAIN-CONTAINING PROTEIN"/>
    <property type="match status" value="1"/>
</dbReference>
<gene>
    <name evidence="10" type="ORF">F0L74_09210</name>
</gene>
<dbReference type="Gene3D" id="3.30.450.20">
    <property type="entry name" value="PAS domain"/>
    <property type="match status" value="3"/>
</dbReference>
<evidence type="ECO:0000256" key="1">
    <source>
        <dbReference type="ARBA" id="ARBA00000085"/>
    </source>
</evidence>
<dbReference type="SUPFAM" id="SSF55874">
    <property type="entry name" value="ATPase domain of HSP90 chaperone/DNA topoisomerase II/histidine kinase"/>
    <property type="match status" value="1"/>
</dbReference>
<dbReference type="GO" id="GO:0000155">
    <property type="term" value="F:phosphorelay sensor kinase activity"/>
    <property type="evidence" value="ECO:0007669"/>
    <property type="project" value="InterPro"/>
</dbReference>
<dbReference type="Pfam" id="PF02518">
    <property type="entry name" value="HATPase_c"/>
    <property type="match status" value="1"/>
</dbReference>
<feature type="domain" description="PAS" evidence="8">
    <location>
        <begin position="152"/>
        <end position="206"/>
    </location>
</feature>
<dbReference type="EMBL" id="VUOC01000002">
    <property type="protein sequence ID" value="KAA2242696.1"/>
    <property type="molecule type" value="Genomic_DNA"/>
</dbReference>
<feature type="domain" description="PAC" evidence="9">
    <location>
        <begin position="85"/>
        <end position="137"/>
    </location>
</feature>
<dbReference type="SMART" id="SM00086">
    <property type="entry name" value="PAC"/>
    <property type="match status" value="3"/>
</dbReference>
<keyword evidence="6" id="KW-0175">Coiled coil</keyword>
<dbReference type="EC" id="2.7.13.3" evidence="2"/>
<proteinExistence type="predicted"/>
<dbReference type="SMART" id="SM00388">
    <property type="entry name" value="HisKA"/>
    <property type="match status" value="1"/>
</dbReference>
<dbReference type="PANTHER" id="PTHR43304">
    <property type="entry name" value="PHYTOCHROME-LIKE PROTEIN CPH1"/>
    <property type="match status" value="1"/>
</dbReference>
<name>A0A5B2VWX0_9BACT</name>
<evidence type="ECO:0000256" key="2">
    <source>
        <dbReference type="ARBA" id="ARBA00012438"/>
    </source>
</evidence>
<feature type="domain" description="PAC" evidence="9">
    <location>
        <begin position="369"/>
        <end position="421"/>
    </location>
</feature>
<feature type="domain" description="PAS" evidence="8">
    <location>
        <begin position="294"/>
        <end position="367"/>
    </location>
</feature>
<evidence type="ECO:0000259" key="8">
    <source>
        <dbReference type="PROSITE" id="PS50112"/>
    </source>
</evidence>
<organism evidence="10 11">
    <name type="scientific">Chitinophaga agrisoli</name>
    <dbReference type="NCBI Taxonomy" id="2607653"/>
    <lineage>
        <taxon>Bacteria</taxon>
        <taxon>Pseudomonadati</taxon>
        <taxon>Bacteroidota</taxon>
        <taxon>Chitinophagia</taxon>
        <taxon>Chitinophagales</taxon>
        <taxon>Chitinophagaceae</taxon>
        <taxon>Chitinophaga</taxon>
    </lineage>
</organism>
<dbReference type="Gene3D" id="1.10.287.130">
    <property type="match status" value="1"/>
</dbReference>
<dbReference type="InterPro" id="IPR000014">
    <property type="entry name" value="PAS"/>
</dbReference>
<feature type="domain" description="PAS" evidence="8">
    <location>
        <begin position="26"/>
        <end position="83"/>
    </location>
</feature>
<dbReference type="InterPro" id="IPR036097">
    <property type="entry name" value="HisK_dim/P_sf"/>
</dbReference>
<dbReference type="SUPFAM" id="SSF47384">
    <property type="entry name" value="Homodimeric domain of signal transducing histidine kinase"/>
    <property type="match status" value="1"/>
</dbReference>
<keyword evidence="11" id="KW-1185">Reference proteome</keyword>
<sequence>MSSIDNIPHFAGAGPKMVTELQDYAIILLNVNGDVINWNVGAERIKGYKTDEIIGKSFRQFYMPADQRNKLPEKLIEKAKQHGNVTHEGWRMRKDGSRFWGSTVITALHDSHGAIVNFTEITRDLTAKRDTDYELKTAAETLAKRNEALRKSEEQYHKMVSEVRDYAIILLSPDGDIMSWNLGAERIKGYKAEEIIGKNFRIFYQLQDRIDGRPDRLRQQAIDNGSAVDEGWRVRKDGSRFWGSITITALHADDGSIIGFSKVTRDLTEKKNLIDDLQQTSSELQQRNDELQKSEERYHQMIAEVQDYAIILLDENGNILNWNAGAEKIKGYKATEIIGTNFRIFYTDKDKAEGLPQKLINQAITTGKATHEGWRVRKDGSKFWGSITITALHDLNGNILGFSKVTRDLTERKLADDKMREYIIMLERQNLELEQFAYIASHDLQEPLRKIQTFADIIQHNLHDKKMMERYFEKIKISTARMRALINSLLDYSRLGKEKGNKIYTDLNMVLETVLFDFELLIQEKHATIINDPLPSIEVYPDQITQLFANLIGNALKFSDKKPLIQIKSQLVAKQQLQSPPEHLTKNEYIELSFQDNGIGFDSEHEELIFSIFQRLHGRSQYEGTGIGLSICRKIVESHSGFIRAKGTPGKGACFYVYLPVK</sequence>
<evidence type="ECO:0000256" key="6">
    <source>
        <dbReference type="SAM" id="Coils"/>
    </source>
</evidence>
<evidence type="ECO:0000313" key="10">
    <source>
        <dbReference type="EMBL" id="KAA2242696.1"/>
    </source>
</evidence>
<dbReference type="InterPro" id="IPR001610">
    <property type="entry name" value="PAC"/>
</dbReference>
<keyword evidence="5" id="KW-0418">Kinase</keyword>
<dbReference type="Proteomes" id="UP000324611">
    <property type="component" value="Unassembled WGS sequence"/>
</dbReference>
<dbReference type="RefSeq" id="WP_149837569.1">
    <property type="nucleotide sequence ID" value="NZ_VUOC01000002.1"/>
</dbReference>
<dbReference type="InterPro" id="IPR052162">
    <property type="entry name" value="Sensor_kinase/Photoreceptor"/>
</dbReference>
<evidence type="ECO:0000259" key="7">
    <source>
        <dbReference type="PROSITE" id="PS50109"/>
    </source>
</evidence>
<feature type="coiled-coil region" evidence="6">
    <location>
        <begin position="267"/>
        <end position="304"/>
    </location>
</feature>
<dbReference type="PRINTS" id="PR00344">
    <property type="entry name" value="BCTRLSENSOR"/>
</dbReference>
<evidence type="ECO:0000313" key="11">
    <source>
        <dbReference type="Proteomes" id="UP000324611"/>
    </source>
</evidence>
<dbReference type="Pfam" id="PF13426">
    <property type="entry name" value="PAS_9"/>
    <property type="match status" value="3"/>
</dbReference>
<feature type="domain" description="PAC" evidence="9">
    <location>
        <begin position="227"/>
        <end position="279"/>
    </location>
</feature>
<dbReference type="CDD" id="cd00082">
    <property type="entry name" value="HisKA"/>
    <property type="match status" value="1"/>
</dbReference>
<dbReference type="PROSITE" id="PS50112">
    <property type="entry name" value="PAS"/>
    <property type="match status" value="3"/>
</dbReference>
<evidence type="ECO:0000259" key="9">
    <source>
        <dbReference type="PROSITE" id="PS50113"/>
    </source>
</evidence>
<evidence type="ECO:0000256" key="5">
    <source>
        <dbReference type="ARBA" id="ARBA00022777"/>
    </source>
</evidence>
<evidence type="ECO:0000256" key="3">
    <source>
        <dbReference type="ARBA" id="ARBA00022553"/>
    </source>
</evidence>
<keyword evidence="3" id="KW-0597">Phosphoprotein</keyword>
<dbReference type="PROSITE" id="PS50113">
    <property type="entry name" value="PAC"/>
    <property type="match status" value="3"/>
</dbReference>
<dbReference type="InterPro" id="IPR000700">
    <property type="entry name" value="PAS-assoc_C"/>
</dbReference>
<reference evidence="10 11" key="1">
    <citation type="submission" date="2019-09" db="EMBL/GenBank/DDBJ databases">
        <title>Chitinophaga ginsengihumi sp. nov., isolated from soil of ginseng rhizosphere.</title>
        <authorList>
            <person name="Lee J."/>
        </authorList>
    </citation>
    <scope>NUCLEOTIDE SEQUENCE [LARGE SCALE GENOMIC DNA]</scope>
    <source>
        <strain evidence="10 11">BN140078</strain>
    </source>
</reference>
<dbReference type="AlphaFoldDB" id="A0A5B2VWX0"/>
<comment type="catalytic activity">
    <reaction evidence="1">
        <text>ATP + protein L-histidine = ADP + protein N-phospho-L-histidine.</text>
        <dbReference type="EC" id="2.7.13.3"/>
    </reaction>
</comment>
<dbReference type="SUPFAM" id="SSF55785">
    <property type="entry name" value="PYP-like sensor domain (PAS domain)"/>
    <property type="match status" value="3"/>
</dbReference>
<accession>A0A5B2VWX0</accession>
<comment type="caution">
    <text evidence="10">The sequence shown here is derived from an EMBL/GenBank/DDBJ whole genome shotgun (WGS) entry which is preliminary data.</text>
</comment>
<dbReference type="SMART" id="SM00091">
    <property type="entry name" value="PAS"/>
    <property type="match status" value="3"/>
</dbReference>
<dbReference type="Pfam" id="PF00512">
    <property type="entry name" value="HisKA"/>
    <property type="match status" value="1"/>
</dbReference>
<reference evidence="10 11" key="2">
    <citation type="submission" date="2019-09" db="EMBL/GenBank/DDBJ databases">
        <authorList>
            <person name="Jin C."/>
        </authorList>
    </citation>
    <scope>NUCLEOTIDE SEQUENCE [LARGE SCALE GENOMIC DNA]</scope>
    <source>
        <strain evidence="10 11">BN140078</strain>
    </source>
</reference>
<dbReference type="InterPro" id="IPR036890">
    <property type="entry name" value="HATPase_C_sf"/>
</dbReference>
<dbReference type="Gene3D" id="3.30.565.10">
    <property type="entry name" value="Histidine kinase-like ATPase, C-terminal domain"/>
    <property type="match status" value="1"/>
</dbReference>
<dbReference type="InterPro" id="IPR003594">
    <property type="entry name" value="HATPase_dom"/>
</dbReference>
<dbReference type="InterPro" id="IPR005467">
    <property type="entry name" value="His_kinase_dom"/>
</dbReference>
<protein>
    <recommendedName>
        <fullName evidence="2">histidine kinase</fullName>
        <ecNumber evidence="2">2.7.13.3</ecNumber>
    </recommendedName>
</protein>
<keyword evidence="4" id="KW-0808">Transferase</keyword>
<dbReference type="SMART" id="SM00387">
    <property type="entry name" value="HATPase_c"/>
    <property type="match status" value="1"/>
</dbReference>
<dbReference type="NCBIfam" id="TIGR00229">
    <property type="entry name" value="sensory_box"/>
    <property type="match status" value="3"/>
</dbReference>
<feature type="domain" description="Histidine kinase" evidence="7">
    <location>
        <begin position="439"/>
        <end position="662"/>
    </location>
</feature>
<dbReference type="PROSITE" id="PS50109">
    <property type="entry name" value="HIS_KIN"/>
    <property type="match status" value="1"/>
</dbReference>
<dbReference type="CDD" id="cd00130">
    <property type="entry name" value="PAS"/>
    <property type="match status" value="3"/>
</dbReference>
<dbReference type="InterPro" id="IPR003661">
    <property type="entry name" value="HisK_dim/P_dom"/>
</dbReference>
<dbReference type="InterPro" id="IPR004358">
    <property type="entry name" value="Sig_transdc_His_kin-like_C"/>
</dbReference>
<dbReference type="InterPro" id="IPR035965">
    <property type="entry name" value="PAS-like_dom_sf"/>
</dbReference>
<evidence type="ECO:0000256" key="4">
    <source>
        <dbReference type="ARBA" id="ARBA00022679"/>
    </source>
</evidence>